<dbReference type="InterPro" id="IPR029041">
    <property type="entry name" value="FAD-linked_oxidoreductase-like"/>
</dbReference>
<gene>
    <name evidence="10" type="ORF">K5L01_04090</name>
</gene>
<keyword evidence="5 9" id="KW-0274">FAD</keyword>
<name>A0ABT0SEV6_9GAMM</name>
<dbReference type="Proteomes" id="UP001431235">
    <property type="component" value="Unassembled WGS sequence"/>
</dbReference>
<dbReference type="RefSeq" id="WP_250062176.1">
    <property type="nucleotide sequence ID" value="NZ_JAIKTS010000001.1"/>
</dbReference>
<keyword evidence="6 9" id="KW-0560">Oxidoreductase</keyword>
<dbReference type="InterPro" id="IPR003171">
    <property type="entry name" value="Mehydrof_redctse-like"/>
</dbReference>
<comment type="pathway">
    <text evidence="2 9">One-carbon metabolism; tetrahydrofolate interconversion.</text>
</comment>
<evidence type="ECO:0000256" key="2">
    <source>
        <dbReference type="ARBA" id="ARBA00004777"/>
    </source>
</evidence>
<evidence type="ECO:0000256" key="1">
    <source>
        <dbReference type="ARBA" id="ARBA00001974"/>
    </source>
</evidence>
<reference evidence="10 11" key="1">
    <citation type="submission" date="2021-08" db="EMBL/GenBank/DDBJ databases">
        <title>Novel members of of the genus Stenotrophomonas from differernt environment.</title>
        <authorList>
            <person name="Deng Y."/>
        </authorList>
    </citation>
    <scope>NUCLEOTIDE SEQUENCE [LARGE SCALE GENOMIC DNA]</scope>
    <source>
        <strain evidence="10 11">CPCC 101365</strain>
    </source>
</reference>
<keyword evidence="11" id="KW-1185">Reference proteome</keyword>
<evidence type="ECO:0000256" key="9">
    <source>
        <dbReference type="RuleBase" id="RU003862"/>
    </source>
</evidence>
<comment type="cofactor">
    <cofactor evidence="1 9">
        <name>FAD</name>
        <dbReference type="ChEBI" id="CHEBI:57692"/>
    </cofactor>
</comment>
<evidence type="ECO:0000256" key="5">
    <source>
        <dbReference type="ARBA" id="ARBA00022827"/>
    </source>
</evidence>
<comment type="pathway">
    <text evidence="7">Amino-acid biosynthesis; L-methionine biosynthesis via de novo pathway.</text>
</comment>
<comment type="similarity">
    <text evidence="3 9">Belongs to the methylenetetrahydrofolate reductase family.</text>
</comment>
<comment type="caution">
    <text evidence="10">The sequence shown here is derived from an EMBL/GenBank/DDBJ whole genome shotgun (WGS) entry which is preliminary data.</text>
</comment>
<dbReference type="PANTHER" id="PTHR45754">
    <property type="entry name" value="METHYLENETETRAHYDROFOLATE REDUCTASE"/>
    <property type="match status" value="1"/>
</dbReference>
<evidence type="ECO:0000313" key="10">
    <source>
        <dbReference type="EMBL" id="MCL7713844.1"/>
    </source>
</evidence>
<dbReference type="GO" id="GO:0004489">
    <property type="term" value="F:methylenetetrahydrofolate reductase [NAD(P)H] activity"/>
    <property type="evidence" value="ECO:0007669"/>
    <property type="project" value="UniProtKB-EC"/>
</dbReference>
<sequence length="301" mass="31669">MARPLMPLPPPTPPASALIDGYSLEAGARVIPALTTAAASVVPASAVYIPYLPNEDDDARLAAASAVRRLGFEPVPHLSARRIASPAALDTFLARASAEAGVTQCLVVAGDPSIPQGLFSDSASLIETGILERRGIRVVGVAGHPEGHAAMNPAECWQALEHKCRSIESRGMAPLIVTQFAFDADAVLAWLEALRERGVPHPVRIGVAGPSGVAALARYAALCGVRTCASVWSKYGLSVGRLLGTAGPDLFVDRLASGLTGAHGKVGLHFFPFGGIAHTVEWMERYRSRADLPRLRHSRKG</sequence>
<dbReference type="Gene3D" id="3.20.20.220">
    <property type="match status" value="1"/>
</dbReference>
<dbReference type="PANTHER" id="PTHR45754:SF3">
    <property type="entry name" value="METHYLENETETRAHYDROFOLATE REDUCTASE (NADPH)"/>
    <property type="match status" value="1"/>
</dbReference>
<accession>A0ABT0SEV6</accession>
<dbReference type="SUPFAM" id="SSF51730">
    <property type="entry name" value="FAD-linked oxidoreductase"/>
    <property type="match status" value="1"/>
</dbReference>
<evidence type="ECO:0000313" key="11">
    <source>
        <dbReference type="Proteomes" id="UP001431235"/>
    </source>
</evidence>
<dbReference type="EMBL" id="JAIKTS010000001">
    <property type="protein sequence ID" value="MCL7713844.1"/>
    <property type="molecule type" value="Genomic_DNA"/>
</dbReference>
<evidence type="ECO:0000256" key="4">
    <source>
        <dbReference type="ARBA" id="ARBA00022630"/>
    </source>
</evidence>
<dbReference type="Pfam" id="PF02219">
    <property type="entry name" value="MTHFR"/>
    <property type="match status" value="1"/>
</dbReference>
<evidence type="ECO:0000256" key="6">
    <source>
        <dbReference type="ARBA" id="ARBA00023002"/>
    </source>
</evidence>
<protein>
    <recommendedName>
        <fullName evidence="9">Methylenetetrahydrofolate reductase</fullName>
    </recommendedName>
</protein>
<evidence type="ECO:0000256" key="3">
    <source>
        <dbReference type="ARBA" id="ARBA00006743"/>
    </source>
</evidence>
<proteinExistence type="inferred from homology"/>
<organism evidence="10 11">
    <name type="scientific">Stenotrophomonas mori</name>
    <dbReference type="NCBI Taxonomy" id="2871096"/>
    <lineage>
        <taxon>Bacteria</taxon>
        <taxon>Pseudomonadati</taxon>
        <taxon>Pseudomonadota</taxon>
        <taxon>Gammaproteobacteria</taxon>
        <taxon>Lysobacterales</taxon>
        <taxon>Lysobacteraceae</taxon>
        <taxon>Stenotrophomonas</taxon>
    </lineage>
</organism>
<keyword evidence="4 9" id="KW-0285">Flavoprotein</keyword>
<evidence type="ECO:0000256" key="8">
    <source>
        <dbReference type="ARBA" id="ARBA00048628"/>
    </source>
</evidence>
<comment type="catalytic activity">
    <reaction evidence="8">
        <text>(6S)-5-methyl-5,6,7,8-tetrahydrofolate + NAD(+) = (6R)-5,10-methylene-5,6,7,8-tetrahydrofolate + NADH + H(+)</text>
        <dbReference type="Rhea" id="RHEA:19821"/>
        <dbReference type="ChEBI" id="CHEBI:15378"/>
        <dbReference type="ChEBI" id="CHEBI:15636"/>
        <dbReference type="ChEBI" id="CHEBI:18608"/>
        <dbReference type="ChEBI" id="CHEBI:57540"/>
        <dbReference type="ChEBI" id="CHEBI:57945"/>
        <dbReference type="EC" id="1.5.1.54"/>
    </reaction>
    <physiologicalReaction direction="right-to-left" evidence="8">
        <dbReference type="Rhea" id="RHEA:19823"/>
    </physiologicalReaction>
</comment>
<evidence type="ECO:0000256" key="7">
    <source>
        <dbReference type="ARBA" id="ARBA00034478"/>
    </source>
</evidence>